<reference evidence="1 2" key="1">
    <citation type="submission" date="2017-08" db="EMBL/GenBank/DDBJ databases">
        <title>Genome sequences of Ralstonia solanacearum Species Complex (RSSC) isolated from Potato bacterial wilts in Korea.</title>
        <authorList>
            <person name="Cho H."/>
            <person name="Song E.-S."/>
            <person name="Lee Y.K."/>
            <person name="Lee S."/>
            <person name="Lee S.-W."/>
            <person name="Jo A."/>
            <person name="Kim J.-G."/>
            <person name="Hwang I."/>
        </authorList>
    </citation>
    <scope>NUCLEOTIDE SEQUENCE [LARGE SCALE GENOMIC DNA]</scope>
    <source>
        <strain evidence="1 2">T98</strain>
        <plasmid evidence="1 2">unnamed</plasmid>
    </source>
</reference>
<dbReference type="RefSeq" id="WP_118870589.1">
    <property type="nucleotide sequence ID" value="NZ_CP022760.1"/>
</dbReference>
<evidence type="ECO:0000313" key="1">
    <source>
        <dbReference type="EMBL" id="AXV84197.1"/>
    </source>
</evidence>
<dbReference type="Proteomes" id="UP000261758">
    <property type="component" value="Plasmid unnamed"/>
</dbReference>
<proteinExistence type="predicted"/>
<organism evidence="1 2">
    <name type="scientific">Ralstonia solanacearum</name>
    <name type="common">Pseudomonas solanacearum</name>
    <dbReference type="NCBI Taxonomy" id="305"/>
    <lineage>
        <taxon>Bacteria</taxon>
        <taxon>Pseudomonadati</taxon>
        <taxon>Pseudomonadota</taxon>
        <taxon>Betaproteobacteria</taxon>
        <taxon>Burkholderiales</taxon>
        <taxon>Burkholderiaceae</taxon>
        <taxon>Ralstonia</taxon>
        <taxon>Ralstonia solanacearum species complex</taxon>
    </lineage>
</organism>
<sequence>MNFEDLRLKIEVAATEAFELVRKKYPRQIFCGYALYSDADAATVCPAMNSVDHLKRMIDLDPEDAIYYRWSPGEWDHEFKGAECFAEVSNLLCEGAVRERAEHERQAYKEKIYECCVAALESMKTKGFFSEMTESGVLVFSLSNGDSELEANWIARLNGRELADEFRAWISGL</sequence>
<dbReference type="AlphaFoldDB" id="A0AAD0WJB3"/>
<evidence type="ECO:0000313" key="2">
    <source>
        <dbReference type="Proteomes" id="UP000261758"/>
    </source>
</evidence>
<accession>A0AAD0WJB3</accession>
<evidence type="ECO:0008006" key="3">
    <source>
        <dbReference type="Google" id="ProtNLM"/>
    </source>
</evidence>
<dbReference type="Pfam" id="PF14136">
    <property type="entry name" value="DUF4303"/>
    <property type="match status" value="1"/>
</dbReference>
<protein>
    <recommendedName>
        <fullName evidence="3">DUF4303 domain-containing protein</fullName>
    </recommendedName>
</protein>
<keyword evidence="1" id="KW-0614">Plasmid</keyword>
<dbReference type="InterPro" id="IPR025409">
    <property type="entry name" value="DUF4303"/>
</dbReference>
<geneLocation type="plasmid" evidence="1 2">
    <name>unnamed</name>
</geneLocation>
<gene>
    <name evidence="1" type="ORF">CJO77_22020</name>
</gene>
<name>A0AAD0WJB3_RALSL</name>
<dbReference type="EMBL" id="CP022760">
    <property type="protein sequence ID" value="AXV84197.1"/>
    <property type="molecule type" value="Genomic_DNA"/>
</dbReference>